<keyword evidence="1" id="KW-0472">Membrane</keyword>
<dbReference type="RefSeq" id="WP_179964015.1">
    <property type="nucleotide sequence ID" value="NZ_AP022598.1"/>
</dbReference>
<organism evidence="2 3">
    <name type="scientific">Mycolicibacterium parafortuitum</name>
    <name type="common">Mycobacterium parafortuitum</name>
    <dbReference type="NCBI Taxonomy" id="39692"/>
    <lineage>
        <taxon>Bacteria</taxon>
        <taxon>Bacillati</taxon>
        <taxon>Actinomycetota</taxon>
        <taxon>Actinomycetes</taxon>
        <taxon>Mycobacteriales</taxon>
        <taxon>Mycobacteriaceae</taxon>
        <taxon>Mycolicibacterium</taxon>
    </lineage>
</organism>
<evidence type="ECO:0000256" key="1">
    <source>
        <dbReference type="SAM" id="Phobius"/>
    </source>
</evidence>
<evidence type="ECO:0000313" key="2">
    <source>
        <dbReference type="EMBL" id="BBY78631.1"/>
    </source>
</evidence>
<dbReference type="AlphaFoldDB" id="A0A7I7UCL0"/>
<dbReference type="Proteomes" id="UP000466554">
    <property type="component" value="Chromosome"/>
</dbReference>
<feature type="transmembrane region" description="Helical" evidence="1">
    <location>
        <begin position="72"/>
        <end position="92"/>
    </location>
</feature>
<proteinExistence type="predicted"/>
<accession>A0A7I7UCL0</accession>
<protein>
    <submittedName>
        <fullName evidence="2">Membrane protein</fullName>
    </submittedName>
</protein>
<dbReference type="EMBL" id="AP022598">
    <property type="protein sequence ID" value="BBY78631.1"/>
    <property type="molecule type" value="Genomic_DNA"/>
</dbReference>
<dbReference type="InterPro" id="IPR025597">
    <property type="entry name" value="DUF4345"/>
</dbReference>
<keyword evidence="1" id="KW-1133">Transmembrane helix</keyword>
<sequence>MVLTVIGVIGVFFLGMGVFALAAPAVMLRPFGYALTTATARAEARGVYGGFGVAIAAVSGYAAWAPPEVRTGILLTVAAVLAGMAFGRAVSALFDGPTKFYPNWFYFLVEALGAAALFWAAFS</sequence>
<dbReference type="Pfam" id="PF14248">
    <property type="entry name" value="DUF4345"/>
    <property type="match status" value="1"/>
</dbReference>
<name>A0A7I7UCL0_MYCPF</name>
<feature type="transmembrane region" description="Helical" evidence="1">
    <location>
        <begin position="46"/>
        <end position="65"/>
    </location>
</feature>
<keyword evidence="1" id="KW-0812">Transmembrane</keyword>
<evidence type="ECO:0000313" key="3">
    <source>
        <dbReference type="Proteomes" id="UP000466554"/>
    </source>
</evidence>
<reference evidence="2 3" key="1">
    <citation type="journal article" date="2019" name="Emerg. Microbes Infect.">
        <title>Comprehensive subspecies identification of 175 nontuberculous mycobacteria species based on 7547 genomic profiles.</title>
        <authorList>
            <person name="Matsumoto Y."/>
            <person name="Kinjo T."/>
            <person name="Motooka D."/>
            <person name="Nabeya D."/>
            <person name="Jung N."/>
            <person name="Uechi K."/>
            <person name="Horii T."/>
            <person name="Iida T."/>
            <person name="Fujita J."/>
            <person name="Nakamura S."/>
        </authorList>
    </citation>
    <scope>NUCLEOTIDE SEQUENCE [LARGE SCALE GENOMIC DNA]</scope>
    <source>
        <strain evidence="2 3">JCM 6367</strain>
    </source>
</reference>
<feature type="transmembrane region" description="Helical" evidence="1">
    <location>
        <begin position="104"/>
        <end position="122"/>
    </location>
</feature>
<gene>
    <name evidence="2" type="ORF">MPRF_55300</name>
</gene>